<dbReference type="Proteomes" id="UP000598775">
    <property type="component" value="Unassembled WGS sequence"/>
</dbReference>
<reference evidence="1 2" key="1">
    <citation type="journal article" date="2014" name="Int. J. Syst. Evol. Microbiol.">
        <title>Complete genome sequence of Corynebacterium casei LMG S-19264T (=DSM 44701T), isolated from a smear-ripened cheese.</title>
        <authorList>
            <consortium name="US DOE Joint Genome Institute (JGI-PGF)"/>
            <person name="Walter F."/>
            <person name="Albersmeier A."/>
            <person name="Kalinowski J."/>
            <person name="Ruckert C."/>
        </authorList>
    </citation>
    <scope>NUCLEOTIDE SEQUENCE [LARGE SCALE GENOMIC DNA]</scope>
    <source>
        <strain evidence="1 2">CGMCC 1.12976</strain>
    </source>
</reference>
<organism evidence="1 2">
    <name type="scientific">Subtercola lobariae</name>
    <dbReference type="NCBI Taxonomy" id="1588641"/>
    <lineage>
        <taxon>Bacteria</taxon>
        <taxon>Bacillati</taxon>
        <taxon>Actinomycetota</taxon>
        <taxon>Actinomycetes</taxon>
        <taxon>Micrococcales</taxon>
        <taxon>Microbacteriaceae</taxon>
        <taxon>Subtercola</taxon>
    </lineage>
</organism>
<evidence type="ECO:0000313" key="2">
    <source>
        <dbReference type="Proteomes" id="UP000598775"/>
    </source>
</evidence>
<protein>
    <submittedName>
        <fullName evidence="1">Uncharacterized protein</fullName>
    </submittedName>
</protein>
<accession>A0A917F000</accession>
<evidence type="ECO:0000313" key="1">
    <source>
        <dbReference type="EMBL" id="GGF29075.1"/>
    </source>
</evidence>
<dbReference type="AlphaFoldDB" id="A0A917F000"/>
<keyword evidence="2" id="KW-1185">Reference proteome</keyword>
<proteinExistence type="predicted"/>
<name>A0A917F000_9MICO</name>
<gene>
    <name evidence="1" type="ORF">GCM10011399_22730</name>
</gene>
<comment type="caution">
    <text evidence="1">The sequence shown here is derived from an EMBL/GenBank/DDBJ whole genome shotgun (WGS) entry which is preliminary data.</text>
</comment>
<sequence length="78" mass="8672">MQLKNREERDALLTTGLTWVGLKDAKLSGLEKLSITTASLIAGLRFVVAAKHATPHSFLIYNVPHGETQRVKSFPLER</sequence>
<dbReference type="EMBL" id="BMGP01000004">
    <property type="protein sequence ID" value="GGF29075.1"/>
    <property type="molecule type" value="Genomic_DNA"/>
</dbReference>